<evidence type="ECO:0000313" key="3">
    <source>
        <dbReference type="Proteomes" id="UP000183529"/>
    </source>
</evidence>
<protein>
    <submittedName>
        <fullName evidence="2">Uncharacterized protein</fullName>
    </submittedName>
</protein>
<dbReference type="RefSeq" id="WP_074987015.1">
    <property type="nucleotide sequence ID" value="NZ_CADFGN010000015.1"/>
</dbReference>
<dbReference type="EMBL" id="FNZM01000023">
    <property type="protein sequence ID" value="SEK12964.1"/>
    <property type="molecule type" value="Genomic_DNA"/>
</dbReference>
<dbReference type="Proteomes" id="UP000183529">
    <property type="component" value="Unassembled WGS sequence"/>
</dbReference>
<proteinExistence type="predicted"/>
<gene>
    <name evidence="2" type="ORF">SAMN05216550_12343</name>
</gene>
<evidence type="ECO:0000256" key="1">
    <source>
        <dbReference type="SAM" id="MobiDB-lite"/>
    </source>
</evidence>
<organism evidence="2 3">
    <name type="scientific">Paraburkholderia tropica</name>
    <dbReference type="NCBI Taxonomy" id="92647"/>
    <lineage>
        <taxon>Bacteria</taxon>
        <taxon>Pseudomonadati</taxon>
        <taxon>Pseudomonadota</taxon>
        <taxon>Betaproteobacteria</taxon>
        <taxon>Burkholderiales</taxon>
        <taxon>Burkholderiaceae</taxon>
        <taxon>Paraburkholderia</taxon>
    </lineage>
</organism>
<reference evidence="2 3" key="1">
    <citation type="submission" date="2016-10" db="EMBL/GenBank/DDBJ databases">
        <authorList>
            <person name="Varghese N."/>
            <person name="Submissions S."/>
        </authorList>
    </citation>
    <scope>NUCLEOTIDE SEQUENCE [LARGE SCALE GENOMIC DNA]</scope>
    <source>
        <strain evidence="2 3">LMG 22274</strain>
    </source>
</reference>
<sequence length="285" mass="31170">MAAQHFFRALAEFFPVAKGDVRREHQARNAEASSAPMPVQPTQPTQIAQPRRVGEGATNETFVTIKDVPNLFVDEGDCVVQFVPAFDEGARDTPFGTKILPELAPHWSLLREHASPLKDAIAAAIRGCGAPQMSPAPSAASHVEAPSPVGQHFNAAHQESERLAAHAAQEPRAQRNAGGHRRDMLAAIHGKVVSWGEEKFPNRKPNGKPFYTSFAMRIQTAMGEQTLQGEGLKDAIADSGCKIGDTVSVRRLEKIKVSAFRESGQPVMKDGQQVLWDKWLWSITR</sequence>
<feature type="region of interest" description="Disordered" evidence="1">
    <location>
        <begin position="22"/>
        <end position="54"/>
    </location>
</feature>
<evidence type="ECO:0000313" key="2">
    <source>
        <dbReference type="EMBL" id="SEK12964.1"/>
    </source>
</evidence>
<accession>A0AAQ1JXP2</accession>
<name>A0AAQ1JXP2_9BURK</name>
<dbReference type="AlphaFoldDB" id="A0AAQ1JXP2"/>
<comment type="caution">
    <text evidence="2">The sequence shown here is derived from an EMBL/GenBank/DDBJ whole genome shotgun (WGS) entry which is preliminary data.</text>
</comment>